<dbReference type="HOGENOM" id="CLU_038944_0_2_1"/>
<evidence type="ECO:0000313" key="9">
    <source>
        <dbReference type="Proteomes" id="UP000022910"/>
    </source>
</evidence>
<feature type="transmembrane region" description="Helical" evidence="6">
    <location>
        <begin position="127"/>
        <end position="158"/>
    </location>
</feature>
<dbReference type="GO" id="GO:0016020">
    <property type="term" value="C:membrane"/>
    <property type="evidence" value="ECO:0007669"/>
    <property type="project" value="UniProtKB-SubCell"/>
</dbReference>
<evidence type="ECO:0000259" key="7">
    <source>
        <dbReference type="Pfam" id="PF09335"/>
    </source>
</evidence>
<comment type="subcellular location">
    <subcellularLocation>
        <location evidence="1">Membrane</location>
        <topology evidence="1">Multi-pass membrane protein</topology>
    </subcellularLocation>
</comment>
<feature type="transmembrane region" description="Helical" evidence="6">
    <location>
        <begin position="214"/>
        <end position="232"/>
    </location>
</feature>
<dbReference type="Pfam" id="PF09335">
    <property type="entry name" value="VTT_dom"/>
    <property type="match status" value="1"/>
</dbReference>
<name>A0A015IH37_RHIIW</name>
<keyword evidence="2 6" id="KW-0812">Transmembrane</keyword>
<evidence type="ECO:0000256" key="3">
    <source>
        <dbReference type="ARBA" id="ARBA00022729"/>
    </source>
</evidence>
<dbReference type="STRING" id="1432141.A0A015IH37"/>
<dbReference type="InterPro" id="IPR032816">
    <property type="entry name" value="VTT_dom"/>
</dbReference>
<evidence type="ECO:0000313" key="8">
    <source>
        <dbReference type="EMBL" id="EXX56487.1"/>
    </source>
</evidence>
<keyword evidence="9" id="KW-1185">Reference proteome</keyword>
<dbReference type="EMBL" id="JEMT01027695">
    <property type="protein sequence ID" value="EXX56487.1"/>
    <property type="molecule type" value="Genomic_DNA"/>
</dbReference>
<feature type="transmembrane region" description="Helical" evidence="6">
    <location>
        <begin position="51"/>
        <end position="72"/>
    </location>
</feature>
<keyword evidence="5 6" id="KW-0472">Membrane</keyword>
<keyword evidence="3" id="KW-0732">Signal</keyword>
<comment type="caution">
    <text evidence="8">The sequence shown here is derived from an EMBL/GenBank/DDBJ whole genome shotgun (WGS) entry which is preliminary data.</text>
</comment>
<evidence type="ECO:0000256" key="1">
    <source>
        <dbReference type="ARBA" id="ARBA00004141"/>
    </source>
</evidence>
<evidence type="ECO:0000256" key="5">
    <source>
        <dbReference type="ARBA" id="ARBA00023136"/>
    </source>
</evidence>
<organism evidence="8 9">
    <name type="scientific">Rhizophagus irregularis (strain DAOM 197198w)</name>
    <name type="common">Glomus intraradices</name>
    <dbReference type="NCBI Taxonomy" id="1432141"/>
    <lineage>
        <taxon>Eukaryota</taxon>
        <taxon>Fungi</taxon>
        <taxon>Fungi incertae sedis</taxon>
        <taxon>Mucoromycota</taxon>
        <taxon>Glomeromycotina</taxon>
        <taxon>Glomeromycetes</taxon>
        <taxon>Glomerales</taxon>
        <taxon>Glomeraceae</taxon>
        <taxon>Rhizophagus</taxon>
    </lineage>
</organism>
<feature type="transmembrane region" description="Helical" evidence="6">
    <location>
        <begin position="252"/>
        <end position="270"/>
    </location>
</feature>
<dbReference type="OrthoDB" id="3364966at2759"/>
<evidence type="ECO:0000256" key="2">
    <source>
        <dbReference type="ARBA" id="ARBA00022692"/>
    </source>
</evidence>
<keyword evidence="4 6" id="KW-1133">Transmembrane helix</keyword>
<accession>A0A015IH37</accession>
<proteinExistence type="predicted"/>
<dbReference type="Proteomes" id="UP000022910">
    <property type="component" value="Unassembled WGS sequence"/>
</dbReference>
<sequence length="305" mass="34424">MSTIPVMKEISRTSSINDSIIEISLTSDTDELKLPKNKTSSILIVNFMPRIVFVLGLAFILLYVILLLIQSIPNLSLPRSVEGVKYQAIILENYSNETWQGYLHILVVFSLIYICKQTFSIPGAIFLNLLAGALYGTIIATLLTSLLTAIGASGAYLISKFIGQPIMNQFLSNKLNYLRKQVNENRDGLFYYLLFIRMFPLSPWWFLNIASPLLYIPFGIFFTTMFFGSISYNLACAQAGDILSELSSTTDIWQPMLIFKMFLVSLLSLLPPLYTKKFKSNNTIIKSTKNSFNEQLIIIETGQII</sequence>
<evidence type="ECO:0000256" key="4">
    <source>
        <dbReference type="ARBA" id="ARBA00022989"/>
    </source>
</evidence>
<gene>
    <name evidence="8" type="ORF">RirG_215830</name>
</gene>
<dbReference type="InterPro" id="IPR045014">
    <property type="entry name" value="TM41A/B"/>
</dbReference>
<feature type="domain" description="VTT" evidence="7">
    <location>
        <begin position="121"/>
        <end position="241"/>
    </location>
</feature>
<dbReference type="PANTHER" id="PTHR43220:SF21">
    <property type="entry name" value="TRANSMEMBRANE PROTEIN 41A"/>
    <property type="match status" value="1"/>
</dbReference>
<dbReference type="AlphaFoldDB" id="A0A015IH37"/>
<dbReference type="OMA" id="PWIRLSI"/>
<protein>
    <recommendedName>
        <fullName evidence="7">VTT domain-containing protein</fullName>
    </recommendedName>
</protein>
<evidence type="ECO:0000256" key="6">
    <source>
        <dbReference type="SAM" id="Phobius"/>
    </source>
</evidence>
<dbReference type="PANTHER" id="PTHR43220">
    <property type="match status" value="1"/>
</dbReference>
<reference evidence="8 9" key="1">
    <citation type="submission" date="2014-02" db="EMBL/GenBank/DDBJ databases">
        <title>Single nucleus genome sequencing reveals high similarity among nuclei of an endomycorrhizal fungus.</title>
        <authorList>
            <person name="Lin K."/>
            <person name="Geurts R."/>
            <person name="Zhang Z."/>
            <person name="Limpens E."/>
            <person name="Saunders D.G."/>
            <person name="Mu D."/>
            <person name="Pang E."/>
            <person name="Cao H."/>
            <person name="Cha H."/>
            <person name="Lin T."/>
            <person name="Zhou Q."/>
            <person name="Shang Y."/>
            <person name="Li Y."/>
            <person name="Ivanov S."/>
            <person name="Sharma T."/>
            <person name="Velzen R.V."/>
            <person name="Ruijter N.D."/>
            <person name="Aanen D.K."/>
            <person name="Win J."/>
            <person name="Kamoun S."/>
            <person name="Bisseling T."/>
            <person name="Huang S."/>
        </authorList>
    </citation>
    <scope>NUCLEOTIDE SEQUENCE [LARGE SCALE GENOMIC DNA]</scope>
    <source>
        <strain evidence="9">DAOM197198w</strain>
    </source>
</reference>